<dbReference type="InterPro" id="IPR029064">
    <property type="entry name" value="Ribosomal_eL30-like_sf"/>
</dbReference>
<dbReference type="AlphaFoldDB" id="A0A0G0W940"/>
<gene>
    <name evidence="2" type="ORF">UU65_C0002G0278</name>
</gene>
<evidence type="ECO:0000259" key="1">
    <source>
        <dbReference type="Pfam" id="PF01248"/>
    </source>
</evidence>
<protein>
    <recommendedName>
        <fullName evidence="1">Ribosomal protein eL8/eL30/eS12/Gadd45 domain-containing protein</fullName>
    </recommendedName>
</protein>
<name>A0A0G0W940_UNCC2</name>
<dbReference type="EMBL" id="LCBL01000002">
    <property type="protein sequence ID" value="KKS09500.1"/>
    <property type="molecule type" value="Genomic_DNA"/>
</dbReference>
<proteinExistence type="predicted"/>
<dbReference type="Proteomes" id="UP000033869">
    <property type="component" value="Unassembled WGS sequence"/>
</dbReference>
<dbReference type="SUPFAM" id="SSF53137">
    <property type="entry name" value="Translational machinery components"/>
    <property type="match status" value="1"/>
</dbReference>
<dbReference type="PANTHER" id="PTHR10113">
    <property type="entry name" value="PEPTIDE CHAIN RELEASE FACTOR SUBUNIT 1"/>
    <property type="match status" value="1"/>
</dbReference>
<sequence>MSQEEILKEIKEIVEKVPKGNIFINLYLNTNHRDLNQNVKDNAFIRKSFQKIAKSLPKHGETRENYTKFRENFWREFENLPASDRGVFIMGFDSDIKKFELKIPVETRLIFAKHPYISYLEEVALKHPDVNILLIDSKKAKFFDYTLGEIIFRNEIQSDVPGRIKRGGWSQMKWERHVEDHILWHFKTATSKMKKIYNYYNKNDWVIFGHHDLTENFLNLLPKSLKEKVIGTDELYIRSNVNLIEEKTNDFLNRKVKHSEEVDAKNLITTAKKHKKAVLGLKEMLKALNKKEVGMLIVSEDFKAEGYLCSLCDSYEMQIPCSCGSRAVKEIHLDEVIIEKALEDEGVVEFTNSEDLKREGGIGAFLRFMA</sequence>
<dbReference type="InterPro" id="IPR004038">
    <property type="entry name" value="Ribosomal_eL8/eL30/eS12/Gad45"/>
</dbReference>
<dbReference type="GO" id="GO:0003747">
    <property type="term" value="F:translation release factor activity"/>
    <property type="evidence" value="ECO:0007669"/>
    <property type="project" value="InterPro"/>
</dbReference>
<dbReference type="Gene3D" id="3.30.420.60">
    <property type="entry name" value="eRF1 domain 2"/>
    <property type="match status" value="1"/>
</dbReference>
<accession>A0A0G0W940</accession>
<evidence type="ECO:0000313" key="3">
    <source>
        <dbReference type="Proteomes" id="UP000033869"/>
    </source>
</evidence>
<dbReference type="InterPro" id="IPR041202">
    <property type="entry name" value="BaeRF_family10"/>
</dbReference>
<reference evidence="2 3" key="1">
    <citation type="journal article" date="2015" name="Nature">
        <title>rRNA introns, odd ribosomes, and small enigmatic genomes across a large radiation of phyla.</title>
        <authorList>
            <person name="Brown C.T."/>
            <person name="Hug L.A."/>
            <person name="Thomas B.C."/>
            <person name="Sharon I."/>
            <person name="Castelle C.J."/>
            <person name="Singh A."/>
            <person name="Wilkins M.J."/>
            <person name="Williams K.H."/>
            <person name="Banfield J.F."/>
        </authorList>
    </citation>
    <scope>NUCLEOTIDE SEQUENCE [LARGE SCALE GENOMIC DNA]</scope>
</reference>
<feature type="domain" description="Ribosomal protein eL8/eL30/eS12/Gadd45" evidence="1">
    <location>
        <begin position="265"/>
        <end position="321"/>
    </location>
</feature>
<dbReference type="Pfam" id="PF01248">
    <property type="entry name" value="Ribosomal_L7Ae"/>
    <property type="match status" value="1"/>
</dbReference>
<dbReference type="InterPro" id="IPR042226">
    <property type="entry name" value="eFR1_2_sf"/>
</dbReference>
<organism evidence="2 3">
    <name type="scientific">candidate division CPR2 bacterium GW2011_GWC1_41_48</name>
    <dbReference type="NCBI Taxonomy" id="1618344"/>
    <lineage>
        <taxon>Bacteria</taxon>
        <taxon>Bacteria division CPR2</taxon>
    </lineage>
</organism>
<dbReference type="Pfam" id="PF18854">
    <property type="entry name" value="baeRF_family10"/>
    <property type="match status" value="1"/>
</dbReference>
<dbReference type="Gene3D" id="3.30.1330.30">
    <property type="match status" value="1"/>
</dbReference>
<comment type="caution">
    <text evidence="2">The sequence shown here is derived from an EMBL/GenBank/DDBJ whole genome shotgun (WGS) entry which is preliminary data.</text>
</comment>
<dbReference type="SUPFAM" id="SSF55315">
    <property type="entry name" value="L30e-like"/>
    <property type="match status" value="1"/>
</dbReference>
<evidence type="ECO:0000313" key="2">
    <source>
        <dbReference type="EMBL" id="KKS09500.1"/>
    </source>
</evidence>
<dbReference type="InterPro" id="IPR004403">
    <property type="entry name" value="Peptide_chain-rel_eRF1/aRF1"/>
</dbReference>